<evidence type="ECO:0008006" key="5">
    <source>
        <dbReference type="Google" id="ProtNLM"/>
    </source>
</evidence>
<name>A0A7J6E566_CANSA</name>
<dbReference type="Pfam" id="PF13966">
    <property type="entry name" value="zf-RVT"/>
    <property type="match status" value="1"/>
</dbReference>
<dbReference type="GO" id="GO:0003676">
    <property type="term" value="F:nucleic acid binding"/>
    <property type="evidence" value="ECO:0007669"/>
    <property type="project" value="InterPro"/>
</dbReference>
<sequence>MKAKYFPRDSFWSVLEKNSDSFVWKGILKARSYVAEGACSIIVIGENIDVWWPPWIPWLAYDEFRSVMKNIRGIEPYLLCVVDLMYSNTRSWNHGFLRYLFGNDLGAKIGEIQIVKNRVEDFLVRKSSSTSQFSVKGAYWVAQSSRFNGINRLWSWIWKSSIHPRLSMMLWRVCANALPTANFFNPADTCKCFFCETCPEDTLLLFVTCPFAMALWFSCPFPVRMNSIRVGSISELLCKLCEGVNVELRGQMLGCFAIIFETVWNIRNKILHNGEASWSIDQARRDISNRFHELVTTTSTLFQRHVVSEALEESLKISSKNLVVMDGSFSAGLFGCAAIFLSRDSVIWSYNTAAGSCGSALAAEMEAVSRGIQWAQNFGWDDFTIASDSKILVEAIAAKKLPDWQQAIRSVDPNSSIRASFSTKFKIQNTN</sequence>
<feature type="domain" description="RNase H type-1" evidence="1">
    <location>
        <begin position="337"/>
        <end position="409"/>
    </location>
</feature>
<dbReference type="GO" id="GO:0004523">
    <property type="term" value="F:RNA-DNA hybrid ribonuclease activity"/>
    <property type="evidence" value="ECO:0007669"/>
    <property type="project" value="InterPro"/>
</dbReference>
<organism evidence="3 4">
    <name type="scientific">Cannabis sativa</name>
    <name type="common">Hemp</name>
    <name type="synonym">Marijuana</name>
    <dbReference type="NCBI Taxonomy" id="3483"/>
    <lineage>
        <taxon>Eukaryota</taxon>
        <taxon>Viridiplantae</taxon>
        <taxon>Streptophyta</taxon>
        <taxon>Embryophyta</taxon>
        <taxon>Tracheophyta</taxon>
        <taxon>Spermatophyta</taxon>
        <taxon>Magnoliopsida</taxon>
        <taxon>eudicotyledons</taxon>
        <taxon>Gunneridae</taxon>
        <taxon>Pentapetalae</taxon>
        <taxon>rosids</taxon>
        <taxon>fabids</taxon>
        <taxon>Rosales</taxon>
        <taxon>Cannabaceae</taxon>
        <taxon>Cannabis</taxon>
    </lineage>
</organism>
<comment type="caution">
    <text evidence="3">The sequence shown here is derived from an EMBL/GenBank/DDBJ whole genome shotgun (WGS) entry which is preliminary data.</text>
</comment>
<dbReference type="EMBL" id="JAATIP010000305">
    <property type="protein sequence ID" value="KAF4352799.1"/>
    <property type="molecule type" value="Genomic_DNA"/>
</dbReference>
<dbReference type="InterPro" id="IPR012337">
    <property type="entry name" value="RNaseH-like_sf"/>
</dbReference>
<proteinExistence type="predicted"/>
<feature type="domain" description="Reverse transcriptase zinc-binding" evidence="2">
    <location>
        <begin position="133"/>
        <end position="216"/>
    </location>
</feature>
<dbReference type="Pfam" id="PF13456">
    <property type="entry name" value="RVT_3"/>
    <property type="match status" value="1"/>
</dbReference>
<dbReference type="InterPro" id="IPR026960">
    <property type="entry name" value="RVT-Znf"/>
</dbReference>
<evidence type="ECO:0000313" key="4">
    <source>
        <dbReference type="Proteomes" id="UP000525078"/>
    </source>
</evidence>
<evidence type="ECO:0000259" key="2">
    <source>
        <dbReference type="Pfam" id="PF13966"/>
    </source>
</evidence>
<evidence type="ECO:0000259" key="1">
    <source>
        <dbReference type="Pfam" id="PF13456"/>
    </source>
</evidence>
<dbReference type="AlphaFoldDB" id="A0A7J6E566"/>
<dbReference type="Proteomes" id="UP000525078">
    <property type="component" value="Unassembled WGS sequence"/>
</dbReference>
<dbReference type="InterPro" id="IPR002156">
    <property type="entry name" value="RNaseH_domain"/>
</dbReference>
<protein>
    <recommendedName>
        <fullName evidence="5">RNase H type-1 domain-containing protein</fullName>
    </recommendedName>
</protein>
<dbReference type="Gene3D" id="3.30.420.10">
    <property type="entry name" value="Ribonuclease H-like superfamily/Ribonuclease H"/>
    <property type="match status" value="1"/>
</dbReference>
<gene>
    <name evidence="3" type="ORF">F8388_026341</name>
</gene>
<dbReference type="SUPFAM" id="SSF53098">
    <property type="entry name" value="Ribonuclease H-like"/>
    <property type="match status" value="1"/>
</dbReference>
<reference evidence="3 4" key="1">
    <citation type="journal article" date="2020" name="bioRxiv">
        <title>Sequence and annotation of 42 cannabis genomes reveals extensive copy number variation in cannabinoid synthesis and pathogen resistance genes.</title>
        <authorList>
            <person name="Mckernan K.J."/>
            <person name="Helbert Y."/>
            <person name="Kane L.T."/>
            <person name="Ebling H."/>
            <person name="Zhang L."/>
            <person name="Liu B."/>
            <person name="Eaton Z."/>
            <person name="Mclaughlin S."/>
            <person name="Kingan S."/>
            <person name="Baybayan P."/>
            <person name="Concepcion G."/>
            <person name="Jordan M."/>
            <person name="Riva A."/>
            <person name="Barbazuk W."/>
            <person name="Harkins T."/>
        </authorList>
    </citation>
    <scope>NUCLEOTIDE SEQUENCE [LARGE SCALE GENOMIC DNA]</scope>
    <source>
        <strain evidence="4">cv. Jamaican Lion 4</strain>
        <tissue evidence="3">Leaf</tissue>
    </source>
</reference>
<dbReference type="InterPro" id="IPR036397">
    <property type="entry name" value="RNaseH_sf"/>
</dbReference>
<accession>A0A7J6E566</accession>
<evidence type="ECO:0000313" key="3">
    <source>
        <dbReference type="EMBL" id="KAF4352799.1"/>
    </source>
</evidence>